<organism evidence="1">
    <name type="scientific">Grammatophora oceanica</name>
    <dbReference type="NCBI Taxonomy" id="210454"/>
    <lineage>
        <taxon>Eukaryota</taxon>
        <taxon>Sar</taxon>
        <taxon>Stramenopiles</taxon>
        <taxon>Ochrophyta</taxon>
        <taxon>Bacillariophyta</taxon>
        <taxon>Fragilariophyceae</taxon>
        <taxon>Fragilariophycidae</taxon>
        <taxon>Rhabdonematales</taxon>
        <taxon>Grammatophoraceae</taxon>
        <taxon>Grammatophora</taxon>
    </lineage>
</organism>
<evidence type="ECO:0000313" key="1">
    <source>
        <dbReference type="EMBL" id="CAD9278419.1"/>
    </source>
</evidence>
<gene>
    <name evidence="1" type="ORF">GOCE00092_LOCUS7328</name>
</gene>
<dbReference type="PANTHER" id="PTHR10174">
    <property type="entry name" value="ALPHA-TOCOPHEROL TRANSFER PROTEIN-RELATED"/>
    <property type="match status" value="1"/>
</dbReference>
<dbReference type="PANTHER" id="PTHR10174:SF208">
    <property type="entry name" value="CRAL-TRIO DOMAIN-CONTAINING PROTEIN DDB_G0278031"/>
    <property type="match status" value="1"/>
</dbReference>
<protein>
    <recommendedName>
        <fullName evidence="2">CRAL/TRIO N-terminal domain-containing protein</fullName>
    </recommendedName>
</protein>
<proteinExistence type="predicted"/>
<dbReference type="Gene3D" id="3.40.525.10">
    <property type="entry name" value="CRAL-TRIO lipid binding domain"/>
    <property type="match status" value="1"/>
</dbReference>
<dbReference type="GO" id="GO:1902936">
    <property type="term" value="F:phosphatidylinositol bisphosphate binding"/>
    <property type="evidence" value="ECO:0007669"/>
    <property type="project" value="TreeGrafter"/>
</dbReference>
<evidence type="ECO:0008006" key="2">
    <source>
        <dbReference type="Google" id="ProtNLM"/>
    </source>
</evidence>
<dbReference type="InterPro" id="IPR036865">
    <property type="entry name" value="CRAL-TRIO_dom_sf"/>
</dbReference>
<dbReference type="InterPro" id="IPR036273">
    <property type="entry name" value="CRAL/TRIO_N_dom_sf"/>
</dbReference>
<accession>A0A7S1Y5C0</accession>
<dbReference type="GO" id="GO:0016020">
    <property type="term" value="C:membrane"/>
    <property type="evidence" value="ECO:0007669"/>
    <property type="project" value="TreeGrafter"/>
</dbReference>
<dbReference type="EMBL" id="HBGK01014204">
    <property type="protein sequence ID" value="CAD9278419.1"/>
    <property type="molecule type" value="Transcribed_RNA"/>
</dbReference>
<sequence>MPSRSTVISFTAPRTEVDSVEAEKVDSPKELLERIAREVHGKGPPLMKETDELLRSSLGALKKELAVSKSAEYNRAATFCPEYVKSDDFLLMFLRADRFNVQEVARRVEKYWGDRLRLFGDEVAFQPRPIRLTDLSDEDLATLRSTGLQLLPIRDKAGRALILSTRRKWSFEDRKDVGRLVWYLFHAALEDVGVQRNGVVVLAYDDGPIQLELYDRKPNC</sequence>
<dbReference type="AlphaFoldDB" id="A0A7S1Y5C0"/>
<name>A0A7S1Y5C0_9STRA</name>
<reference evidence="1" key="1">
    <citation type="submission" date="2021-01" db="EMBL/GenBank/DDBJ databases">
        <authorList>
            <person name="Corre E."/>
            <person name="Pelletier E."/>
            <person name="Niang G."/>
            <person name="Scheremetjew M."/>
            <person name="Finn R."/>
            <person name="Kale V."/>
            <person name="Holt S."/>
            <person name="Cochrane G."/>
            <person name="Meng A."/>
            <person name="Brown T."/>
            <person name="Cohen L."/>
        </authorList>
    </citation>
    <scope>NUCLEOTIDE SEQUENCE</scope>
    <source>
        <strain evidence="1">CCMP 410</strain>
    </source>
</reference>
<dbReference type="SUPFAM" id="SSF46938">
    <property type="entry name" value="CRAL/TRIO N-terminal domain"/>
    <property type="match status" value="1"/>
</dbReference>